<evidence type="ECO:0000313" key="3">
    <source>
        <dbReference type="EMBL" id="MDC7787057.1"/>
    </source>
</evidence>
<feature type="domain" description="Winged helix-turn helix" evidence="2">
    <location>
        <begin position="108"/>
        <end position="165"/>
    </location>
</feature>
<evidence type="ECO:0000259" key="2">
    <source>
        <dbReference type="Pfam" id="PF13592"/>
    </source>
</evidence>
<evidence type="ECO:0000313" key="4">
    <source>
        <dbReference type="Proteomes" id="UP001165652"/>
    </source>
</evidence>
<dbReference type="InterPro" id="IPR025959">
    <property type="entry name" value="Winged_HTH_dom"/>
</dbReference>
<dbReference type="Gene3D" id="3.30.420.10">
    <property type="entry name" value="Ribonuclease H-like superfamily/Ribonuclease H"/>
    <property type="match status" value="1"/>
</dbReference>
<keyword evidence="4" id="KW-1185">Reference proteome</keyword>
<protein>
    <submittedName>
        <fullName evidence="3">IS630 family transposase</fullName>
    </submittedName>
</protein>
<dbReference type="InterPro" id="IPR036397">
    <property type="entry name" value="RNaseH_sf"/>
</dbReference>
<dbReference type="SUPFAM" id="SSF46689">
    <property type="entry name" value="Homeodomain-like"/>
    <property type="match status" value="1"/>
</dbReference>
<dbReference type="InterPro" id="IPR009057">
    <property type="entry name" value="Homeodomain-like_sf"/>
</dbReference>
<sequence length="355" mass="39473">MATAVSLRTDFSAADLRRLAAASKNANQSRRLLSLAAVRDGMNRTEAARVGGMDRQTLRDWVHRFNALGPDGLLDIPSKGPTTRLTAAQLAELAQIVETGPDRAVHGVVRWRRVDLQRLIAERFGVEYHERTIGKILDALGFSHISARPRHPAQDAGTITAFKKNFAATLNAHLADVADRKPVEIWFQDEARIGQKNGIVRMWARRGTRPRQPADQRYENAWLFGAICPARGTGAAVAMPVADTEAMQIHLDEIARTVAKGAHAVLLLDRAGWHTTPALRVPKNMTLLFLPSRSPELNPVENIWQYLRGNWLSNRVFDTYDDIVDAACDAWRRLVAQPNTITSIGRRAWAHIGQS</sequence>
<feature type="domain" description="Tc1-like transposase DDE" evidence="1">
    <location>
        <begin position="185"/>
        <end position="323"/>
    </location>
</feature>
<dbReference type="EMBL" id="JAQQLI010000023">
    <property type="protein sequence ID" value="MDC7787057.1"/>
    <property type="molecule type" value="Genomic_DNA"/>
</dbReference>
<gene>
    <name evidence="3" type="ORF">PQJ73_15300</name>
</gene>
<reference evidence="3" key="2">
    <citation type="submission" date="2023-02" db="EMBL/GenBank/DDBJ databases">
        <authorList>
            <person name="Rayyan A."/>
            <person name="Meyer T."/>
            <person name="Kyndt J.A."/>
        </authorList>
    </citation>
    <scope>NUCLEOTIDE SEQUENCE</scope>
    <source>
        <strain evidence="3">DSM 9987</strain>
    </source>
</reference>
<dbReference type="Proteomes" id="UP001165652">
    <property type="component" value="Unassembled WGS sequence"/>
</dbReference>
<reference evidence="3" key="1">
    <citation type="journal article" date="2023" name="Microbiol Resour">
        <title>Genome Sequences of Rhodoplanes serenus and Two Thermotolerant Strains, Rhodoplanes tepidamans and 'Rhodoplanes cryptolactis,' Further Refine the Genus.</title>
        <authorList>
            <person name="Rayyan A.A."/>
            <person name="Kyndt J.A."/>
        </authorList>
    </citation>
    <scope>NUCLEOTIDE SEQUENCE</scope>
    <source>
        <strain evidence="3">DSM 9987</strain>
    </source>
</reference>
<dbReference type="InterPro" id="IPR038717">
    <property type="entry name" value="Tc1-like_DDE_dom"/>
</dbReference>
<name>A0ABT5JC41_RHOTP</name>
<dbReference type="InterPro" id="IPR047655">
    <property type="entry name" value="Transpos_IS630-like"/>
</dbReference>
<organism evidence="3 4">
    <name type="scientific">Rhodoplanes tepidamans</name>
    <name type="common">Rhodoplanes cryptolactis</name>
    <dbReference type="NCBI Taxonomy" id="200616"/>
    <lineage>
        <taxon>Bacteria</taxon>
        <taxon>Pseudomonadati</taxon>
        <taxon>Pseudomonadota</taxon>
        <taxon>Alphaproteobacteria</taxon>
        <taxon>Hyphomicrobiales</taxon>
        <taxon>Nitrobacteraceae</taxon>
        <taxon>Rhodoplanes</taxon>
    </lineage>
</organism>
<dbReference type="NCBIfam" id="NF033545">
    <property type="entry name" value="transpos_IS630"/>
    <property type="match status" value="1"/>
</dbReference>
<accession>A0ABT5JC41</accession>
<proteinExistence type="predicted"/>
<comment type="caution">
    <text evidence="3">The sequence shown here is derived from an EMBL/GenBank/DDBJ whole genome shotgun (WGS) entry which is preliminary data.</text>
</comment>
<dbReference type="RefSeq" id="WP_272777901.1">
    <property type="nucleotide sequence ID" value="NZ_JAQQLI010000023.1"/>
</dbReference>
<dbReference type="Pfam" id="PF13592">
    <property type="entry name" value="HTH_33"/>
    <property type="match status" value="1"/>
</dbReference>
<evidence type="ECO:0000259" key="1">
    <source>
        <dbReference type="Pfam" id="PF13358"/>
    </source>
</evidence>
<dbReference type="Pfam" id="PF13551">
    <property type="entry name" value="HTH_29"/>
    <property type="match status" value="1"/>
</dbReference>
<dbReference type="Pfam" id="PF13358">
    <property type="entry name" value="DDE_3"/>
    <property type="match status" value="1"/>
</dbReference>